<dbReference type="GO" id="GO:0003677">
    <property type="term" value="F:DNA binding"/>
    <property type="evidence" value="ECO:0007669"/>
    <property type="project" value="InterPro"/>
</dbReference>
<evidence type="ECO:0000313" key="6">
    <source>
        <dbReference type="Proteomes" id="UP000308707"/>
    </source>
</evidence>
<accession>A0A4V5ZQP4</accession>
<dbReference type="AlphaFoldDB" id="A0A4V5ZQP4"/>
<feature type="domain" description="Response regulatory" evidence="3">
    <location>
        <begin position="12"/>
        <end position="125"/>
    </location>
</feature>
<protein>
    <submittedName>
        <fullName evidence="5">Response regulator transcription factor</fullName>
    </submittedName>
</protein>
<name>A0A4V5ZQP4_9GAMM</name>
<dbReference type="InterPro" id="IPR046947">
    <property type="entry name" value="LytR-like"/>
</dbReference>
<dbReference type="InterPro" id="IPR011006">
    <property type="entry name" value="CheY-like_superfamily"/>
</dbReference>
<dbReference type="EMBL" id="SZUA01000001">
    <property type="protein sequence ID" value="TKR33853.1"/>
    <property type="molecule type" value="Genomic_DNA"/>
</dbReference>
<evidence type="ECO:0000313" key="5">
    <source>
        <dbReference type="EMBL" id="TKR33853.1"/>
    </source>
</evidence>
<evidence type="ECO:0000259" key="4">
    <source>
        <dbReference type="PROSITE" id="PS50930"/>
    </source>
</evidence>
<organism evidence="5 6">
    <name type="scientific">Luteimonas gilva</name>
    <dbReference type="NCBI Taxonomy" id="2572684"/>
    <lineage>
        <taxon>Bacteria</taxon>
        <taxon>Pseudomonadati</taxon>
        <taxon>Pseudomonadota</taxon>
        <taxon>Gammaproteobacteria</taxon>
        <taxon>Lysobacterales</taxon>
        <taxon>Lysobacteraceae</taxon>
        <taxon>Luteimonas</taxon>
    </lineage>
</organism>
<dbReference type="InterPro" id="IPR001789">
    <property type="entry name" value="Sig_transdc_resp-reg_receiver"/>
</dbReference>
<dbReference type="GO" id="GO:0000156">
    <property type="term" value="F:phosphorelay response regulator activity"/>
    <property type="evidence" value="ECO:0007669"/>
    <property type="project" value="InterPro"/>
</dbReference>
<dbReference type="SMART" id="SM00448">
    <property type="entry name" value="REC"/>
    <property type="match status" value="1"/>
</dbReference>
<evidence type="ECO:0000256" key="1">
    <source>
        <dbReference type="ARBA" id="ARBA00023012"/>
    </source>
</evidence>
<keyword evidence="1" id="KW-0902">Two-component regulatory system</keyword>
<comment type="caution">
    <text evidence="5">The sequence shown here is derived from an EMBL/GenBank/DDBJ whole genome shotgun (WGS) entry which is preliminary data.</text>
</comment>
<dbReference type="Pfam" id="PF00072">
    <property type="entry name" value="Response_reg"/>
    <property type="match status" value="1"/>
</dbReference>
<dbReference type="PROSITE" id="PS50930">
    <property type="entry name" value="HTH_LYTTR"/>
    <property type="match status" value="1"/>
</dbReference>
<evidence type="ECO:0000256" key="2">
    <source>
        <dbReference type="PROSITE-ProRule" id="PRU00169"/>
    </source>
</evidence>
<dbReference type="Gene3D" id="2.40.50.1020">
    <property type="entry name" value="LytTr DNA-binding domain"/>
    <property type="match status" value="1"/>
</dbReference>
<feature type="domain" description="HTH LytTR-type" evidence="4">
    <location>
        <begin position="174"/>
        <end position="274"/>
    </location>
</feature>
<dbReference type="Pfam" id="PF04397">
    <property type="entry name" value="LytTR"/>
    <property type="match status" value="1"/>
</dbReference>
<keyword evidence="2" id="KW-0597">Phosphoprotein</keyword>
<evidence type="ECO:0000259" key="3">
    <source>
        <dbReference type="PROSITE" id="PS50110"/>
    </source>
</evidence>
<dbReference type="RefSeq" id="WP_137266059.1">
    <property type="nucleotide sequence ID" value="NZ_SZUA01000001.1"/>
</dbReference>
<feature type="modified residue" description="4-aspartylphosphate" evidence="2">
    <location>
        <position position="63"/>
    </location>
</feature>
<dbReference type="InterPro" id="IPR007492">
    <property type="entry name" value="LytTR_DNA-bd_dom"/>
</dbReference>
<dbReference type="Gene3D" id="3.40.50.2300">
    <property type="match status" value="1"/>
</dbReference>
<dbReference type="OrthoDB" id="236568at2"/>
<sequence length="276" mass="30918">MTSDRRRDRTIRTLIADDEPLARRGLELRLAGESDIRIVGQVGDGEATIRAVSEHAPDLLFLDVQMPGLDGFATLRGIPAQQMPLIVFVTAYDHYAISAFEANAVDYLLKPVDESRLHQALFRVREALDRREASEHRGKLLGLLGALSGRPALTLEEALQADGMHGLRDPDAPLAIRDGARTVRIPPQNLRWVDAAGDYICIHTDGETYVLRATLAQLEKRLDPTRFPRIHRSALVNAGRVKSLRPHLNGEYFLMLDCGQELKLSRSYRDRLALFK</sequence>
<keyword evidence="6" id="KW-1185">Reference proteome</keyword>
<proteinExistence type="predicted"/>
<gene>
    <name evidence="5" type="ORF">FCE95_06170</name>
</gene>
<dbReference type="PANTHER" id="PTHR37299">
    <property type="entry name" value="TRANSCRIPTIONAL REGULATOR-RELATED"/>
    <property type="match status" value="1"/>
</dbReference>
<reference evidence="5 6" key="1">
    <citation type="submission" date="2019-04" db="EMBL/GenBank/DDBJ databases">
        <title>Reference strain of H23.</title>
        <authorList>
            <person name="Luo X."/>
        </authorList>
    </citation>
    <scope>NUCLEOTIDE SEQUENCE [LARGE SCALE GENOMIC DNA]</scope>
    <source>
        <strain evidence="5 6">H23</strain>
    </source>
</reference>
<dbReference type="PROSITE" id="PS50110">
    <property type="entry name" value="RESPONSE_REGULATORY"/>
    <property type="match status" value="1"/>
</dbReference>
<dbReference type="SMART" id="SM00850">
    <property type="entry name" value="LytTR"/>
    <property type="match status" value="1"/>
</dbReference>
<dbReference type="Proteomes" id="UP000308707">
    <property type="component" value="Unassembled WGS sequence"/>
</dbReference>
<dbReference type="SUPFAM" id="SSF52172">
    <property type="entry name" value="CheY-like"/>
    <property type="match status" value="1"/>
</dbReference>
<dbReference type="PANTHER" id="PTHR37299:SF1">
    <property type="entry name" value="STAGE 0 SPORULATION PROTEIN A HOMOLOG"/>
    <property type="match status" value="1"/>
</dbReference>